<feature type="transmembrane region" description="Helical" evidence="1">
    <location>
        <begin position="7"/>
        <end position="26"/>
    </location>
</feature>
<dbReference type="HOGENOM" id="CLU_061344_1_0_6"/>
<dbReference type="SMART" id="SM00047">
    <property type="entry name" value="LYZ2"/>
    <property type="match status" value="1"/>
</dbReference>
<dbReference type="Gene3D" id="1.10.530.10">
    <property type="match status" value="1"/>
</dbReference>
<evidence type="ECO:0000259" key="2">
    <source>
        <dbReference type="SMART" id="SM00047"/>
    </source>
</evidence>
<proteinExistence type="predicted"/>
<dbReference type="InterPro" id="IPR002901">
    <property type="entry name" value="MGlyc_endo_b_GlcNAc-like_dom"/>
</dbReference>
<dbReference type="eggNOG" id="COG2992">
    <property type="taxonomic scope" value="Bacteria"/>
</dbReference>
<dbReference type="PANTHER" id="PTHR40572:SF1">
    <property type="entry name" value="PROTEIN BAX"/>
    <property type="match status" value="1"/>
</dbReference>
<keyword evidence="1" id="KW-0812">Transmembrane</keyword>
<dbReference type="InterPro" id="IPR053195">
    <property type="entry name" value="Bax-like"/>
</dbReference>
<dbReference type="PANTHER" id="PTHR40572">
    <property type="entry name" value="PROTEIN BAX"/>
    <property type="match status" value="1"/>
</dbReference>
<protein>
    <submittedName>
        <fullName evidence="3">BAX protein</fullName>
    </submittedName>
</protein>
<evidence type="ECO:0000313" key="3">
    <source>
        <dbReference type="EMBL" id="AIT10270.1"/>
    </source>
</evidence>
<evidence type="ECO:0000313" key="4">
    <source>
        <dbReference type="Proteomes" id="UP000029672"/>
    </source>
</evidence>
<keyword evidence="4" id="KW-1185">Reference proteome</keyword>
<dbReference type="Pfam" id="PF01832">
    <property type="entry name" value="Glucosaminidase"/>
    <property type="match status" value="1"/>
</dbReference>
<dbReference type="GO" id="GO:0004040">
    <property type="term" value="F:amidase activity"/>
    <property type="evidence" value="ECO:0007669"/>
    <property type="project" value="InterPro"/>
</dbReference>
<dbReference type="Proteomes" id="UP000029672">
    <property type="component" value="Chromosome"/>
</dbReference>
<dbReference type="STRING" id="1547445.LO80_02955"/>
<sequence length="265" mass="30772">MFKKKNIIKYICIPIFLIILAGILSYEEEIQYTPGDYSLESTFPKEADKPDFSSIEDFKAKKKAFIKYMLENIKQANKEICLQKKQMAQLEKVLDKGKRLNKRQIKKLNVYLQYYKVESSHTTHDEIELLKLKAGMVPTSFVLAQAILESGWGTSRFAKNYNNYFGLHCAYKGCGVKAKNADVYLETFSDAAESVLGYYRRLNTGSSFKEFRITRAEVDNNKKSKKRLLDTLENYSELQDGEYKNRLISVIKHNNLTQYDSDKYC</sequence>
<keyword evidence="1" id="KW-0472">Membrane</keyword>
<organism evidence="3 4">
    <name type="scientific">Candidatus Francisella endociliophora</name>
    <dbReference type="NCBI Taxonomy" id="653937"/>
    <lineage>
        <taxon>Bacteria</taxon>
        <taxon>Pseudomonadati</taxon>
        <taxon>Pseudomonadota</taxon>
        <taxon>Gammaproteobacteria</taxon>
        <taxon>Thiotrichales</taxon>
        <taxon>Francisellaceae</taxon>
        <taxon>Francisella</taxon>
    </lineage>
</organism>
<evidence type="ECO:0000256" key="1">
    <source>
        <dbReference type="SAM" id="Phobius"/>
    </source>
</evidence>
<keyword evidence="1" id="KW-1133">Transmembrane helix</keyword>
<dbReference type="AlphaFoldDB" id="A0A097ERS4"/>
<dbReference type="EMBL" id="CP009574">
    <property type="protein sequence ID" value="AIT10270.1"/>
    <property type="molecule type" value="Genomic_DNA"/>
</dbReference>
<accession>A0A097ERS4</accession>
<name>A0A097ERS4_9GAMM</name>
<feature type="domain" description="Mannosyl-glycoprotein endo-beta-N-acetylglucosamidase-like" evidence="2">
    <location>
        <begin position="116"/>
        <end position="260"/>
    </location>
</feature>
<dbReference type="RefSeq" id="WP_040010668.1">
    <property type="nucleotide sequence ID" value="NZ_CP009574.1"/>
</dbReference>
<dbReference type="KEGG" id="frf:LO80_02955"/>
<gene>
    <name evidence="3" type="ORF">LO80_02955</name>
</gene>
<reference evidence="3 4" key="1">
    <citation type="submission" date="2014-10" db="EMBL/GenBank/DDBJ databases">
        <title>Whole genome sequence of Francisella endociliophora strain FSC1006, isolated from a laboratory culture of the marine ciliate Euplotes raikovi.</title>
        <authorList>
            <person name="Granberg M."/>
            <person name="Backman S."/>
            <person name="Lundmark E."/>
            <person name="Nilsson E."/>
            <person name="Karlsson E."/>
            <person name="Thelaus J."/>
            <person name="Ohrman C."/>
            <person name="Larkeryd A."/>
            <person name="Stenberg P."/>
        </authorList>
    </citation>
    <scope>NUCLEOTIDE SEQUENCE [LARGE SCALE GENOMIC DNA]</scope>
    <source>
        <strain evidence="3 4">FSC1006</strain>
    </source>
</reference>